<proteinExistence type="predicted"/>
<gene>
    <name evidence="1" type="ORF">POCULU_LOCUS8778</name>
</gene>
<dbReference type="Proteomes" id="UP000789572">
    <property type="component" value="Unassembled WGS sequence"/>
</dbReference>
<evidence type="ECO:0000313" key="1">
    <source>
        <dbReference type="EMBL" id="CAG8628607.1"/>
    </source>
</evidence>
<keyword evidence="2" id="KW-1185">Reference proteome</keyword>
<sequence>MDFYISRMHGSKYPAVEDLGIGATNASKKVMVRGWTDKKNISVSLPNIFELKPIPYLEE</sequence>
<organism evidence="1 2">
    <name type="scientific">Paraglomus occultum</name>
    <dbReference type="NCBI Taxonomy" id="144539"/>
    <lineage>
        <taxon>Eukaryota</taxon>
        <taxon>Fungi</taxon>
        <taxon>Fungi incertae sedis</taxon>
        <taxon>Mucoromycota</taxon>
        <taxon>Glomeromycotina</taxon>
        <taxon>Glomeromycetes</taxon>
        <taxon>Paraglomerales</taxon>
        <taxon>Paraglomeraceae</taxon>
        <taxon>Paraglomus</taxon>
    </lineage>
</organism>
<accession>A0A9N9DB23</accession>
<dbReference type="EMBL" id="CAJVPJ010002757">
    <property type="protein sequence ID" value="CAG8628607.1"/>
    <property type="molecule type" value="Genomic_DNA"/>
</dbReference>
<reference evidence="1" key="1">
    <citation type="submission" date="2021-06" db="EMBL/GenBank/DDBJ databases">
        <authorList>
            <person name="Kallberg Y."/>
            <person name="Tangrot J."/>
            <person name="Rosling A."/>
        </authorList>
    </citation>
    <scope>NUCLEOTIDE SEQUENCE</scope>
    <source>
        <strain evidence="1">IA702</strain>
    </source>
</reference>
<evidence type="ECO:0000313" key="2">
    <source>
        <dbReference type="Proteomes" id="UP000789572"/>
    </source>
</evidence>
<dbReference type="AlphaFoldDB" id="A0A9N9DB23"/>
<dbReference type="OrthoDB" id="2403661at2759"/>
<feature type="non-terminal residue" evidence="1">
    <location>
        <position position="59"/>
    </location>
</feature>
<name>A0A9N9DB23_9GLOM</name>
<protein>
    <submittedName>
        <fullName evidence="1">7412_t:CDS:1</fullName>
    </submittedName>
</protein>
<comment type="caution">
    <text evidence="1">The sequence shown here is derived from an EMBL/GenBank/DDBJ whole genome shotgun (WGS) entry which is preliminary data.</text>
</comment>